<feature type="compositionally biased region" description="Acidic residues" evidence="4">
    <location>
        <begin position="84"/>
        <end position="103"/>
    </location>
</feature>
<dbReference type="GO" id="GO:0051455">
    <property type="term" value="P:spindle attachment to meiosis I kinetochore"/>
    <property type="evidence" value="ECO:0007669"/>
    <property type="project" value="TreeGrafter"/>
</dbReference>
<dbReference type="AlphaFoldDB" id="A0A6A4GAE1"/>
<gene>
    <name evidence="5" type="ORF">BT96DRAFT_869678</name>
</gene>
<organism evidence="5 6">
    <name type="scientific">Gymnopus androsaceus JB14</name>
    <dbReference type="NCBI Taxonomy" id="1447944"/>
    <lineage>
        <taxon>Eukaryota</taxon>
        <taxon>Fungi</taxon>
        <taxon>Dikarya</taxon>
        <taxon>Basidiomycota</taxon>
        <taxon>Agaricomycotina</taxon>
        <taxon>Agaricomycetes</taxon>
        <taxon>Agaricomycetidae</taxon>
        <taxon>Agaricales</taxon>
        <taxon>Marasmiineae</taxon>
        <taxon>Omphalotaceae</taxon>
        <taxon>Gymnopus</taxon>
    </lineage>
</organism>
<evidence type="ECO:0000313" key="5">
    <source>
        <dbReference type="EMBL" id="KAE9382444.1"/>
    </source>
</evidence>
<dbReference type="GO" id="GO:0051382">
    <property type="term" value="P:kinetochore assembly"/>
    <property type="evidence" value="ECO:0007669"/>
    <property type="project" value="InterPro"/>
</dbReference>
<evidence type="ECO:0000256" key="4">
    <source>
        <dbReference type="SAM" id="MobiDB-lite"/>
    </source>
</evidence>
<dbReference type="EMBL" id="ML771538">
    <property type="protein sequence ID" value="KAE9382444.1"/>
    <property type="molecule type" value="Genomic_DNA"/>
</dbReference>
<dbReference type="GO" id="GO:0005634">
    <property type="term" value="C:nucleus"/>
    <property type="evidence" value="ECO:0007669"/>
    <property type="project" value="UniProtKB-SubCell"/>
</dbReference>
<reference evidence="5" key="1">
    <citation type="journal article" date="2019" name="Environ. Microbiol.">
        <title>Fungal ecological strategies reflected in gene transcription - a case study of two litter decomposers.</title>
        <authorList>
            <person name="Barbi F."/>
            <person name="Kohler A."/>
            <person name="Barry K."/>
            <person name="Baskaran P."/>
            <person name="Daum C."/>
            <person name="Fauchery L."/>
            <person name="Ihrmark K."/>
            <person name="Kuo A."/>
            <person name="LaButti K."/>
            <person name="Lipzen A."/>
            <person name="Morin E."/>
            <person name="Grigoriev I.V."/>
            <person name="Henrissat B."/>
            <person name="Lindahl B."/>
            <person name="Martin F."/>
        </authorList>
    </citation>
    <scope>NUCLEOTIDE SEQUENCE</scope>
    <source>
        <strain evidence="5">JB14</strain>
    </source>
</reference>
<accession>A0A6A4GAE1</accession>
<feature type="region of interest" description="Disordered" evidence="4">
    <location>
        <begin position="176"/>
        <end position="213"/>
    </location>
</feature>
<dbReference type="PANTHER" id="PTHR16684:SF11">
    <property type="entry name" value="CENTROMERE PROTEIN C"/>
    <property type="match status" value="1"/>
</dbReference>
<evidence type="ECO:0000313" key="6">
    <source>
        <dbReference type="Proteomes" id="UP000799118"/>
    </source>
</evidence>
<feature type="region of interest" description="Disordered" evidence="4">
    <location>
        <begin position="39"/>
        <end position="139"/>
    </location>
</feature>
<feature type="compositionally biased region" description="Acidic residues" evidence="4">
    <location>
        <begin position="56"/>
        <end position="67"/>
    </location>
</feature>
<keyword evidence="3" id="KW-0539">Nucleus</keyword>
<dbReference type="PANTHER" id="PTHR16684">
    <property type="entry name" value="CENTROMERE PROTEIN C"/>
    <property type="match status" value="1"/>
</dbReference>
<proteinExistence type="inferred from homology"/>
<feature type="non-terminal residue" evidence="5">
    <location>
        <position position="275"/>
    </location>
</feature>
<evidence type="ECO:0000256" key="3">
    <source>
        <dbReference type="ARBA" id="ARBA00023242"/>
    </source>
</evidence>
<dbReference type="GO" id="GO:0051315">
    <property type="term" value="P:attachment of mitotic spindle microtubules to kinetochore"/>
    <property type="evidence" value="ECO:0007669"/>
    <property type="project" value="TreeGrafter"/>
</dbReference>
<comment type="subcellular location">
    <subcellularLocation>
        <location evidence="1">Nucleus</location>
    </subcellularLocation>
</comment>
<keyword evidence="6" id="KW-1185">Reference proteome</keyword>
<evidence type="ECO:0000256" key="1">
    <source>
        <dbReference type="ARBA" id="ARBA00004123"/>
    </source>
</evidence>
<protein>
    <submittedName>
        <fullName evidence="5">Uncharacterized protein</fullName>
    </submittedName>
</protein>
<evidence type="ECO:0000256" key="2">
    <source>
        <dbReference type="ARBA" id="ARBA00010291"/>
    </source>
</evidence>
<dbReference type="GO" id="GO:0000776">
    <property type="term" value="C:kinetochore"/>
    <property type="evidence" value="ECO:0007669"/>
    <property type="project" value="InterPro"/>
</dbReference>
<feature type="compositionally biased region" description="Basic residues" evidence="4">
    <location>
        <begin position="182"/>
        <end position="193"/>
    </location>
</feature>
<dbReference type="GO" id="GO:0019237">
    <property type="term" value="F:centromeric DNA binding"/>
    <property type="evidence" value="ECO:0007669"/>
    <property type="project" value="InterPro"/>
</dbReference>
<sequence>MAANHMELSLSRRLRLTISRPMARNPANQFDIFNTHRTSGYEDTLLDMGSKPDQNAMDDDEPDDIADEPPVPSSTQKGKKSISEQDEPSEGPADEDEQEEEELLVPAKKAKLDKGKEKARRGGQDKQNRTHVEGVRHSQRKRIRPLEWWRNEKYVYERPAQGGILVPHVKEILRIPEEPKKSLQKHRTKRKRGRSETVDPAPPKNPEEDWDKDTSPIGIVLEWKTKKPIDKRITCLAKNVKPQPGVDNGWFFQKIFGDDSFTAAGQLIIPVGGTK</sequence>
<dbReference type="Proteomes" id="UP000799118">
    <property type="component" value="Unassembled WGS sequence"/>
</dbReference>
<dbReference type="InterPro" id="IPR028386">
    <property type="entry name" value="CENP-C/Mif2/cnp3"/>
</dbReference>
<feature type="compositionally biased region" description="Basic and acidic residues" evidence="4">
    <location>
        <begin position="110"/>
        <end position="136"/>
    </location>
</feature>
<dbReference type="OrthoDB" id="1939643at2759"/>
<comment type="similarity">
    <text evidence="2">Belongs to the CENP-C/MIF2 family.</text>
</comment>
<name>A0A6A4GAE1_9AGAR</name>